<reference evidence="2 3" key="1">
    <citation type="submission" date="2024-07" db="EMBL/GenBank/DDBJ databases">
        <authorList>
            <person name="Wang L."/>
        </authorList>
    </citation>
    <scope>NUCLEOTIDE SEQUENCE [LARGE SCALE GENOMIC DNA]</scope>
    <source>
        <strain evidence="2 3">WL359</strain>
    </source>
</reference>
<dbReference type="Proteomes" id="UP001555342">
    <property type="component" value="Unassembled WGS sequence"/>
</dbReference>
<name>A0ABV3NNV4_9ENTR</name>
<sequence length="608" mass="63914">MKKVLFIALCMLAGGAFADATNDAFKDGASFGKGNASQGTGSLKNPGTVTSAIPGYTANPSESGYYGGVQGGDGGIGGKGQAAIGSNDAGQAIIDAGNKNPPVVIDPNASFITVGKDAEATAGSVVDGSNPQCTTTTVSKSTFENFTCSRDLGVTQTCQRNATPDGIYTESSTIKTLTINSRSLNFAPYTSNSTSADFIVPAGYGGEVISGSVDNYNKYWATSAVSLYAFNTTISQDRGVHSFTPSYTMTDGQTVKFIIGYMDVPKTNATNYNNGTFSFTMTLTIRVTVKNFSPQVSWATSCETETPAGKQISSTCTAGGGYRQVVKDGNTYNVYSDCWQYTDTYVLSDETQGTCSALMNNPSCTQSGSTCTETLNGKCAHAELTYQCQTVHKSEGLLCGGDYLCKSGDCDETTGAGDNGFDLAVSKLAGLASAGDDVKKSQDDINVKAFSGNAMSCRKAFAGFSNCCKDSGWGQDVGLSSCNSDEMALGKAKAKKVIVSVGERCDHKVLGACIQKSKVYCVFGGKLARIIQEQGRRDQLGINFGSGDSPNCSGITIPQLQKINFDLINFADFYEDLMNNQKIPDTDAMVKQVKDRIAAQVNQQGGAK</sequence>
<feature type="signal peptide" evidence="1">
    <location>
        <begin position="1"/>
        <end position="18"/>
    </location>
</feature>
<dbReference type="NCBIfam" id="NF009016">
    <property type="entry name" value="PRK12355.3-2"/>
    <property type="match status" value="1"/>
</dbReference>
<evidence type="ECO:0000313" key="2">
    <source>
        <dbReference type="EMBL" id="MEW7311215.1"/>
    </source>
</evidence>
<keyword evidence="3" id="KW-1185">Reference proteome</keyword>
<dbReference type="RefSeq" id="WP_367593583.1">
    <property type="nucleotide sequence ID" value="NZ_JBFMVT010000001.1"/>
</dbReference>
<accession>A0ABV3NNV4</accession>
<dbReference type="InterPro" id="IPR014121">
    <property type="entry name" value="TraN_Ftype"/>
</dbReference>
<evidence type="ECO:0000256" key="1">
    <source>
        <dbReference type="SAM" id="SignalP"/>
    </source>
</evidence>
<evidence type="ECO:0000313" key="3">
    <source>
        <dbReference type="Proteomes" id="UP001555342"/>
    </source>
</evidence>
<dbReference type="NCBIfam" id="TIGR02750">
    <property type="entry name" value="TraN_Ftype"/>
    <property type="match status" value="1"/>
</dbReference>
<gene>
    <name evidence="2" type="primary">traN</name>
    <name evidence="2" type="ORF">AB1E22_00535</name>
</gene>
<dbReference type="EMBL" id="JBFMVT010000001">
    <property type="protein sequence ID" value="MEW7311215.1"/>
    <property type="molecule type" value="Genomic_DNA"/>
</dbReference>
<protein>
    <submittedName>
        <fullName evidence="2">Type-F conjugative transfer system mating-pair stabilization protein TraN</fullName>
    </submittedName>
</protein>
<organism evidence="2 3">
    <name type="scientific">Buttiauxella gaviniae</name>
    <dbReference type="NCBI Taxonomy" id="82990"/>
    <lineage>
        <taxon>Bacteria</taxon>
        <taxon>Pseudomonadati</taxon>
        <taxon>Pseudomonadota</taxon>
        <taxon>Gammaproteobacteria</taxon>
        <taxon>Enterobacterales</taxon>
        <taxon>Enterobacteriaceae</taxon>
        <taxon>Buttiauxella</taxon>
    </lineage>
</organism>
<feature type="chain" id="PRO_5045060455" evidence="1">
    <location>
        <begin position="19"/>
        <end position="608"/>
    </location>
</feature>
<dbReference type="Pfam" id="PF06986">
    <property type="entry name" value="F_T4SS_TraN"/>
    <property type="match status" value="1"/>
</dbReference>
<comment type="caution">
    <text evidence="2">The sequence shown here is derived from an EMBL/GenBank/DDBJ whole genome shotgun (WGS) entry which is preliminary data.</text>
</comment>
<keyword evidence="1" id="KW-0732">Signal</keyword>
<proteinExistence type="predicted"/>